<comment type="caution">
    <text evidence="2">The sequence shown here is derived from an EMBL/GenBank/DDBJ whole genome shotgun (WGS) entry which is preliminary data.</text>
</comment>
<dbReference type="Gene3D" id="2.130.10.10">
    <property type="entry name" value="YVTN repeat-like/Quinoprotein amine dehydrogenase"/>
    <property type="match status" value="1"/>
</dbReference>
<gene>
    <name evidence="2" type="ORF">J4N46_08450</name>
</gene>
<dbReference type="InterPro" id="IPR011047">
    <property type="entry name" value="Quinoprotein_ADH-like_sf"/>
</dbReference>
<protein>
    <submittedName>
        <fullName evidence="2">Uncharacterized protein</fullName>
    </submittedName>
</protein>
<keyword evidence="1" id="KW-0812">Transmembrane</keyword>
<dbReference type="InterPro" id="IPR015943">
    <property type="entry name" value="WD40/YVTN_repeat-like_dom_sf"/>
</dbReference>
<keyword evidence="3" id="KW-1185">Reference proteome</keyword>
<evidence type="ECO:0000256" key="1">
    <source>
        <dbReference type="SAM" id="Phobius"/>
    </source>
</evidence>
<dbReference type="PROSITE" id="PS51257">
    <property type="entry name" value="PROKAR_LIPOPROTEIN"/>
    <property type="match status" value="1"/>
</dbReference>
<keyword evidence="1" id="KW-0472">Membrane</keyword>
<sequence length="787" mass="91321">MRQDKIIIILRYFITYILVIITFTACNWQEKKNKVKPFSFPDNAELIFHINHKDNFLSAITNNTLWKQLPPHTFHLHEMKLIESMPSDVDIWVAIDNHQRFVAITPITEKDTITVWKGANNTLQKQAQFGKEWFYTLANNYLIISDSDKITDYTQPAKTPKSTKQQELQQLQALASTDCVANWFVPTTLANHYFSQYFEQNILTTLPQWVAFDLYLDDNSFRYSGITSMGNPTESHPLQHTTPYPNSLADLIPARTLALTIYSFEDANRIVQNDSLAQNGIFEEAINGVAFAKTIDGEFAIVPTYDTDQALDGLPILSEDFKYNFPIYDLGEQPLVFFRIFNPHFSPKYVGVYEKHLVFAPTKELLVSVVNDMQRGYVLSANKAYQLLAESSASSASITKVANLYDQTSFANKHPFVAEHYRWALFQQTIQNDYYVLNFVCQQQTQQTLTNEMREQFRFTVDDQLVTPPMLLTNHRTKQLEIAVQDVNNELYLIDNKGSLLWKKKLDGKIQGEIQQVDLFKNGFLQMIFSTEKTVWVLDRNGNVVPPFPLYYKNNITPVEVFDYDQNREYRFLFAENQTLHLLDRKGQPVKGFFQRSNGLPLFTPQHYRIGDRDYLIYPSKNGVFNILHRNGENRITVKDRYEFSKNPPAVINNLFTFATEDGYLVSIDEKGGVKKERKGYVAPFYWGANRYTRYALTGNLLIFGWRKIELLDGKYMRPQLFRLRGMNYIAVTDANIQKTYLYDEKGELVKDFPVESANQIAIDINTDKQMWIVTEKTPTEIVVYTF</sequence>
<dbReference type="SUPFAM" id="SSF50998">
    <property type="entry name" value="Quinoprotein alcohol dehydrogenase-like"/>
    <property type="match status" value="1"/>
</dbReference>
<organism evidence="2 3">
    <name type="scientific">Capnocytophaga bilenii</name>
    <dbReference type="NCBI Taxonomy" id="2819369"/>
    <lineage>
        <taxon>Bacteria</taxon>
        <taxon>Pseudomonadati</taxon>
        <taxon>Bacteroidota</taxon>
        <taxon>Flavobacteriia</taxon>
        <taxon>Flavobacteriales</taxon>
        <taxon>Flavobacteriaceae</taxon>
        <taxon>Capnocytophaga</taxon>
    </lineage>
</organism>
<dbReference type="EMBL" id="JAGDYP010000006">
    <property type="protein sequence ID" value="MBO1884444.1"/>
    <property type="molecule type" value="Genomic_DNA"/>
</dbReference>
<feature type="transmembrane region" description="Helical" evidence="1">
    <location>
        <begin position="6"/>
        <end position="26"/>
    </location>
</feature>
<evidence type="ECO:0000313" key="2">
    <source>
        <dbReference type="EMBL" id="MBO1884444.1"/>
    </source>
</evidence>
<accession>A0ABS3PYN7</accession>
<evidence type="ECO:0000313" key="3">
    <source>
        <dbReference type="Proteomes" id="UP000681610"/>
    </source>
</evidence>
<name>A0ABS3PYN7_9FLAO</name>
<dbReference type="Proteomes" id="UP000681610">
    <property type="component" value="Unassembled WGS sequence"/>
</dbReference>
<keyword evidence="1" id="KW-1133">Transmembrane helix</keyword>
<reference evidence="2 3" key="1">
    <citation type="submission" date="2021-03" db="EMBL/GenBank/DDBJ databases">
        <title>Isolation and description of Capnocytophaga bilenii sp. nov., a novel Capnocytophaga species, isolated from a gingivitis subject.</title>
        <authorList>
            <person name="Antezack A."/>
            <person name="Monnet-Corti V."/>
            <person name="La Scola B."/>
        </authorList>
    </citation>
    <scope>NUCLEOTIDE SEQUENCE [LARGE SCALE GENOMIC DNA]</scope>
    <source>
        <strain evidence="2 3">Marseille-Q4570</strain>
    </source>
</reference>
<proteinExistence type="predicted"/>